<protein>
    <submittedName>
        <fullName evidence="6">Helix-turn-helix transcriptional regulator</fullName>
    </submittedName>
</protein>
<dbReference type="Gene3D" id="1.10.10.60">
    <property type="entry name" value="Homeodomain-like"/>
    <property type="match status" value="1"/>
</dbReference>
<keyword evidence="3" id="KW-0804">Transcription</keyword>
<dbReference type="Proteomes" id="UP001059617">
    <property type="component" value="Chromosome"/>
</dbReference>
<dbReference type="RefSeq" id="WP_259859910.1">
    <property type="nucleotide sequence ID" value="NZ_BAAAST010000074.1"/>
</dbReference>
<dbReference type="SUPFAM" id="SSF51182">
    <property type="entry name" value="RmlC-like cupins"/>
    <property type="match status" value="1"/>
</dbReference>
<organism evidence="6 7">
    <name type="scientific">Dactylosporangium fulvum</name>
    <dbReference type="NCBI Taxonomy" id="53359"/>
    <lineage>
        <taxon>Bacteria</taxon>
        <taxon>Bacillati</taxon>
        <taxon>Actinomycetota</taxon>
        <taxon>Actinomycetes</taxon>
        <taxon>Micromonosporales</taxon>
        <taxon>Micromonosporaceae</taxon>
        <taxon>Dactylosporangium</taxon>
    </lineage>
</organism>
<dbReference type="PANTHER" id="PTHR11019:SF199">
    <property type="entry name" value="HTH-TYPE TRANSCRIPTIONAL REGULATOR NIMR"/>
    <property type="match status" value="1"/>
</dbReference>
<evidence type="ECO:0000259" key="5">
    <source>
        <dbReference type="PROSITE" id="PS01124"/>
    </source>
</evidence>
<dbReference type="SMART" id="SM00342">
    <property type="entry name" value="HTH_ARAC"/>
    <property type="match status" value="1"/>
</dbReference>
<reference evidence="6" key="1">
    <citation type="submission" date="2021-04" db="EMBL/GenBank/DDBJ databases">
        <authorList>
            <person name="Hartkoorn R.C."/>
            <person name="Beaudoing E."/>
            <person name="Hot D."/>
        </authorList>
    </citation>
    <scope>NUCLEOTIDE SEQUENCE</scope>
    <source>
        <strain evidence="6">NRRL B-16292</strain>
    </source>
</reference>
<sequence>MAVRGGAIGLARFDMTRGQRFEHHVHREHQVVWAPAGVLMVDVADRYWVLPPALALWIPGGVRHATIALRTSVMQGIYLEPDNCPLAWREPTVMAVSPLARNLIEYLAGDLGDPARSHAETVLLEVLHPVAKAAIELPLPSDERARDVAHLLLADPTDHRSLDELARVARSSPRTLLRLFLTETGLTFAQWRAHARLQASIALLAEGQPVARVAPQVGYATASAFVAAFRRVTGHTPAAYFSRLPGPHGDAPVADRRDPGE</sequence>
<feature type="region of interest" description="Disordered" evidence="4">
    <location>
        <begin position="240"/>
        <end position="261"/>
    </location>
</feature>
<proteinExistence type="predicted"/>
<dbReference type="Pfam" id="PF12833">
    <property type="entry name" value="HTH_18"/>
    <property type="match status" value="1"/>
</dbReference>
<keyword evidence="2" id="KW-0238">DNA-binding</keyword>
<feature type="domain" description="HTH araC/xylS-type" evidence="5">
    <location>
        <begin position="146"/>
        <end position="243"/>
    </location>
</feature>
<reference evidence="6" key="2">
    <citation type="submission" date="2022-09" db="EMBL/GenBank/DDBJ databases">
        <title>Biosynthetic gene clusters of Dactylosporangioum fulvum.</title>
        <authorList>
            <person name="Caradec T."/>
        </authorList>
    </citation>
    <scope>NUCLEOTIDE SEQUENCE</scope>
    <source>
        <strain evidence="6">NRRL B-16292</strain>
    </source>
</reference>
<dbReference type="InterPro" id="IPR018060">
    <property type="entry name" value="HTH_AraC"/>
</dbReference>
<evidence type="ECO:0000313" key="7">
    <source>
        <dbReference type="Proteomes" id="UP001059617"/>
    </source>
</evidence>
<dbReference type="InterPro" id="IPR014710">
    <property type="entry name" value="RmlC-like_jellyroll"/>
</dbReference>
<evidence type="ECO:0000256" key="2">
    <source>
        <dbReference type="ARBA" id="ARBA00023125"/>
    </source>
</evidence>
<evidence type="ECO:0000256" key="1">
    <source>
        <dbReference type="ARBA" id="ARBA00023015"/>
    </source>
</evidence>
<keyword evidence="7" id="KW-1185">Reference proteome</keyword>
<evidence type="ECO:0000256" key="3">
    <source>
        <dbReference type="ARBA" id="ARBA00023163"/>
    </source>
</evidence>
<evidence type="ECO:0000256" key="4">
    <source>
        <dbReference type="SAM" id="MobiDB-lite"/>
    </source>
</evidence>
<dbReference type="EMBL" id="CP073720">
    <property type="protein sequence ID" value="UWP82139.1"/>
    <property type="molecule type" value="Genomic_DNA"/>
</dbReference>
<dbReference type="InterPro" id="IPR011051">
    <property type="entry name" value="RmlC_Cupin_sf"/>
</dbReference>
<dbReference type="InterPro" id="IPR009057">
    <property type="entry name" value="Homeodomain-like_sf"/>
</dbReference>
<gene>
    <name evidence="6" type="ORF">Dfulv_44935</name>
</gene>
<dbReference type="Gene3D" id="2.60.120.10">
    <property type="entry name" value="Jelly Rolls"/>
    <property type="match status" value="1"/>
</dbReference>
<accession>A0ABY5VZA7</accession>
<evidence type="ECO:0000313" key="6">
    <source>
        <dbReference type="EMBL" id="UWP82139.1"/>
    </source>
</evidence>
<dbReference type="Pfam" id="PF02311">
    <property type="entry name" value="AraC_binding"/>
    <property type="match status" value="1"/>
</dbReference>
<dbReference type="SUPFAM" id="SSF46689">
    <property type="entry name" value="Homeodomain-like"/>
    <property type="match status" value="1"/>
</dbReference>
<dbReference type="PANTHER" id="PTHR11019">
    <property type="entry name" value="HTH-TYPE TRANSCRIPTIONAL REGULATOR NIMR"/>
    <property type="match status" value="1"/>
</dbReference>
<dbReference type="CDD" id="cd06124">
    <property type="entry name" value="cupin_NimR-like_N"/>
    <property type="match status" value="1"/>
</dbReference>
<name>A0ABY5VZA7_9ACTN</name>
<dbReference type="InterPro" id="IPR003313">
    <property type="entry name" value="AraC-bd"/>
</dbReference>
<dbReference type="PROSITE" id="PS01124">
    <property type="entry name" value="HTH_ARAC_FAMILY_2"/>
    <property type="match status" value="1"/>
</dbReference>
<keyword evidence="1" id="KW-0805">Transcription regulation</keyword>